<dbReference type="PROSITE" id="PS51257">
    <property type="entry name" value="PROKAR_LIPOPROTEIN"/>
    <property type="match status" value="1"/>
</dbReference>
<proteinExistence type="predicted"/>
<dbReference type="AlphaFoldDB" id="A0A7W8IHM9"/>
<evidence type="ECO:0000313" key="1">
    <source>
        <dbReference type="EMBL" id="MBB5317329.1"/>
    </source>
</evidence>
<protein>
    <recommendedName>
        <fullName evidence="3">Lipoprotein</fullName>
    </recommendedName>
</protein>
<evidence type="ECO:0000313" key="2">
    <source>
        <dbReference type="Proteomes" id="UP000568106"/>
    </source>
</evidence>
<reference evidence="1" key="1">
    <citation type="submission" date="2020-08" db="EMBL/GenBank/DDBJ databases">
        <title>Genomic Encyclopedia of Type Strains, Phase IV (KMG-V): Genome sequencing to study the core and pangenomes of soil and plant-associated prokaryotes.</title>
        <authorList>
            <person name="Whitman W."/>
        </authorList>
    </citation>
    <scope>NUCLEOTIDE SEQUENCE [LARGE SCALE GENOMIC DNA]</scope>
    <source>
        <strain evidence="1">M8UP27</strain>
    </source>
</reference>
<dbReference type="EMBL" id="JACHDY010000002">
    <property type="protein sequence ID" value="MBB5317329.1"/>
    <property type="molecule type" value="Genomic_DNA"/>
</dbReference>
<organism evidence="1 2">
    <name type="scientific">Tunturiibacter empetritectus</name>
    <dbReference type="NCBI Taxonomy" id="3069691"/>
    <lineage>
        <taxon>Bacteria</taxon>
        <taxon>Pseudomonadati</taxon>
        <taxon>Acidobacteriota</taxon>
        <taxon>Terriglobia</taxon>
        <taxon>Terriglobales</taxon>
        <taxon>Acidobacteriaceae</taxon>
        <taxon>Tunturiibacter</taxon>
    </lineage>
</organism>
<sequence length="208" mass="21734">MRVNQSAAAAMLAGAIAVSTMLMSGCRIENDKHGDADNVKIATPFGGMSVKTNEAAGVDAIGLPVYPGAVMVKKKDKNDGAADINLSFGSFSLKVKAASYTTPDSPDLVAAFYRKALGRYGDVIQCQNDKPVSSQTRTAEGLTCADDQKNHIKVDNDLSGKLELKAGSKQHQHIVGIDPDGSGTKIGMVALDLPGHISVGDDNDSSKQ</sequence>
<accession>A0A7W8IHM9</accession>
<gene>
    <name evidence="1" type="ORF">HDF09_001998</name>
</gene>
<name>A0A7W8IHM9_9BACT</name>
<keyword evidence="2" id="KW-1185">Reference proteome</keyword>
<evidence type="ECO:0008006" key="3">
    <source>
        <dbReference type="Google" id="ProtNLM"/>
    </source>
</evidence>
<dbReference type="Proteomes" id="UP000568106">
    <property type="component" value="Unassembled WGS sequence"/>
</dbReference>
<comment type="caution">
    <text evidence="1">The sequence shown here is derived from an EMBL/GenBank/DDBJ whole genome shotgun (WGS) entry which is preliminary data.</text>
</comment>